<dbReference type="InterPro" id="IPR036361">
    <property type="entry name" value="SAP_dom_sf"/>
</dbReference>
<evidence type="ECO:0000256" key="1">
    <source>
        <dbReference type="ARBA" id="ARBA00022553"/>
    </source>
</evidence>
<sequence length="250" mass="26099">MESKLHVLPFCSSKALKVVDLKDILSKANVAITGKANKQDLIAKILASPDAVDVYNQIHGPAPAQTSENASAATESSPATSEPPPKASAPTSKAKAAPAPAASSKPPSQTAPEAAPAPSSPKKAEEPSTNGDAVKPPEDEEAAKRRARAERFGIPLVEPKPTPLPTKKGKPAANGKNAKATRQDDPDKLAARAARFGTKPKSEPQAPTGKNNGRKRQRDAALEIPADAEELERRKKRAERFGTGTKPAAA</sequence>
<protein>
    <recommendedName>
        <fullName evidence="5">THO1-MOS11 C-terminal domain-containing protein</fullName>
    </recommendedName>
</protein>
<dbReference type="EMBL" id="ML122255">
    <property type="protein sequence ID" value="RPD63901.1"/>
    <property type="molecule type" value="Genomic_DNA"/>
</dbReference>
<dbReference type="GO" id="GO:0016973">
    <property type="term" value="P:poly(A)+ mRNA export from nucleus"/>
    <property type="evidence" value="ECO:0007669"/>
    <property type="project" value="TreeGrafter"/>
</dbReference>
<dbReference type="PANTHER" id="PTHR46551">
    <property type="entry name" value="SAP DOMAIN-CONTAINING RIBONUCLEOPROTEIN"/>
    <property type="match status" value="1"/>
</dbReference>
<dbReference type="PANTHER" id="PTHR46551:SF1">
    <property type="entry name" value="SAP DOMAIN-CONTAINING RIBONUCLEOPROTEIN"/>
    <property type="match status" value="1"/>
</dbReference>
<proteinExistence type="predicted"/>
<dbReference type="GO" id="GO:0005634">
    <property type="term" value="C:nucleus"/>
    <property type="evidence" value="ECO:0007669"/>
    <property type="project" value="TreeGrafter"/>
</dbReference>
<feature type="compositionally biased region" description="Low complexity" evidence="2">
    <location>
        <begin position="88"/>
        <end position="121"/>
    </location>
</feature>
<keyword evidence="4" id="KW-1185">Reference proteome</keyword>
<dbReference type="Gene3D" id="1.10.720.30">
    <property type="entry name" value="SAP domain"/>
    <property type="match status" value="1"/>
</dbReference>
<dbReference type="STRING" id="1328759.A0A5C2SJT1"/>
<feature type="region of interest" description="Disordered" evidence="2">
    <location>
        <begin position="57"/>
        <end position="250"/>
    </location>
</feature>
<evidence type="ECO:0000313" key="4">
    <source>
        <dbReference type="Proteomes" id="UP000313359"/>
    </source>
</evidence>
<gene>
    <name evidence="3" type="ORF">L227DRAFT_650872</name>
</gene>
<organism evidence="3 4">
    <name type="scientific">Lentinus tigrinus ALCF2SS1-6</name>
    <dbReference type="NCBI Taxonomy" id="1328759"/>
    <lineage>
        <taxon>Eukaryota</taxon>
        <taxon>Fungi</taxon>
        <taxon>Dikarya</taxon>
        <taxon>Basidiomycota</taxon>
        <taxon>Agaricomycotina</taxon>
        <taxon>Agaricomycetes</taxon>
        <taxon>Polyporales</taxon>
        <taxon>Polyporaceae</taxon>
        <taxon>Lentinus</taxon>
    </lineage>
</organism>
<evidence type="ECO:0000313" key="3">
    <source>
        <dbReference type="EMBL" id="RPD63901.1"/>
    </source>
</evidence>
<feature type="compositionally biased region" description="Basic and acidic residues" evidence="2">
    <location>
        <begin position="181"/>
        <end position="190"/>
    </location>
</feature>
<name>A0A5C2SJT1_9APHY</name>
<dbReference type="Proteomes" id="UP000313359">
    <property type="component" value="Unassembled WGS sequence"/>
</dbReference>
<reference evidence="3" key="1">
    <citation type="journal article" date="2018" name="Genome Biol. Evol.">
        <title>Genomics and development of Lentinus tigrinus, a white-rot wood-decaying mushroom with dimorphic fruiting bodies.</title>
        <authorList>
            <person name="Wu B."/>
            <person name="Xu Z."/>
            <person name="Knudson A."/>
            <person name="Carlson A."/>
            <person name="Chen N."/>
            <person name="Kovaka S."/>
            <person name="LaButti K."/>
            <person name="Lipzen A."/>
            <person name="Pennachio C."/>
            <person name="Riley R."/>
            <person name="Schakwitz W."/>
            <person name="Umezawa K."/>
            <person name="Ohm R.A."/>
            <person name="Grigoriev I.V."/>
            <person name="Nagy L.G."/>
            <person name="Gibbons J."/>
            <person name="Hibbett D."/>
        </authorList>
    </citation>
    <scope>NUCLEOTIDE SEQUENCE [LARGE SCALE GENOMIC DNA]</scope>
    <source>
        <strain evidence="3">ALCF2SS1-6</strain>
    </source>
</reference>
<dbReference type="OrthoDB" id="445357at2759"/>
<accession>A0A5C2SJT1</accession>
<feature type="compositionally biased region" description="Low complexity" evidence="2">
    <location>
        <begin position="64"/>
        <end position="80"/>
    </location>
</feature>
<keyword evidence="1" id="KW-0597">Phosphoprotein</keyword>
<evidence type="ECO:0008006" key="5">
    <source>
        <dbReference type="Google" id="ProtNLM"/>
    </source>
</evidence>
<evidence type="ECO:0000256" key="2">
    <source>
        <dbReference type="SAM" id="MobiDB-lite"/>
    </source>
</evidence>
<dbReference type="AlphaFoldDB" id="A0A5C2SJT1"/>
<feature type="compositionally biased region" description="Low complexity" evidence="2">
    <location>
        <begin position="171"/>
        <end position="180"/>
    </location>
</feature>
<dbReference type="InterPro" id="IPR052240">
    <property type="entry name" value="SAP_domain_ribonucleoprotein"/>
</dbReference>